<reference evidence="1" key="2">
    <citation type="submission" date="2014-03" db="EMBL/GenBank/DDBJ databases">
        <authorList>
            <person name="Genoscope - CEA"/>
        </authorList>
    </citation>
    <scope>NUCLEOTIDE SEQUENCE</scope>
</reference>
<gene>
    <name evidence="1" type="ORF">GSONMT00018870001</name>
</gene>
<protein>
    <recommendedName>
        <fullName evidence="3">Reverse transcriptase domain-containing protein</fullName>
    </recommendedName>
</protein>
<proteinExistence type="predicted"/>
<dbReference type="AlphaFoldDB" id="A0A060XVB8"/>
<reference evidence="1" key="1">
    <citation type="journal article" date="2014" name="Nat. Commun.">
        <title>The rainbow trout genome provides novel insights into evolution after whole-genome duplication in vertebrates.</title>
        <authorList>
            <person name="Berthelot C."/>
            <person name="Brunet F."/>
            <person name="Chalopin D."/>
            <person name="Juanchich A."/>
            <person name="Bernard M."/>
            <person name="Noel B."/>
            <person name="Bento P."/>
            <person name="Da Silva C."/>
            <person name="Labadie K."/>
            <person name="Alberti A."/>
            <person name="Aury J.M."/>
            <person name="Louis A."/>
            <person name="Dehais P."/>
            <person name="Bardou P."/>
            <person name="Montfort J."/>
            <person name="Klopp C."/>
            <person name="Cabau C."/>
            <person name="Gaspin C."/>
            <person name="Thorgaard G.H."/>
            <person name="Boussaha M."/>
            <person name="Quillet E."/>
            <person name="Guyomard R."/>
            <person name="Galiana D."/>
            <person name="Bobe J."/>
            <person name="Volff J.N."/>
            <person name="Genet C."/>
            <person name="Wincker P."/>
            <person name="Jaillon O."/>
            <person name="Roest Crollius H."/>
            <person name="Guiguen Y."/>
        </authorList>
    </citation>
    <scope>NUCLEOTIDE SEQUENCE [LARGE SCALE GENOMIC DNA]</scope>
</reference>
<accession>A0A060XVB8</accession>
<evidence type="ECO:0000313" key="2">
    <source>
        <dbReference type="Proteomes" id="UP000193380"/>
    </source>
</evidence>
<sequence>MSDSRDGTSLKLTAGYESTGTSLKRSQTCLCLLAIGVIGESGIHLDKRRAYVRMLFVDYSSAFNTIVPSKITSKLRALGLNSSLCN</sequence>
<dbReference type="EMBL" id="FR906185">
    <property type="protein sequence ID" value="CDQ83466.1"/>
    <property type="molecule type" value="Genomic_DNA"/>
</dbReference>
<name>A0A060XVB8_ONCMY</name>
<evidence type="ECO:0000313" key="1">
    <source>
        <dbReference type="EMBL" id="CDQ83466.1"/>
    </source>
</evidence>
<dbReference type="Proteomes" id="UP000193380">
    <property type="component" value="Unassembled WGS sequence"/>
</dbReference>
<evidence type="ECO:0008006" key="3">
    <source>
        <dbReference type="Google" id="ProtNLM"/>
    </source>
</evidence>
<dbReference type="PaxDb" id="8022-A0A060XVB8"/>
<organism evidence="1 2">
    <name type="scientific">Oncorhynchus mykiss</name>
    <name type="common">Rainbow trout</name>
    <name type="synonym">Salmo gairdneri</name>
    <dbReference type="NCBI Taxonomy" id="8022"/>
    <lineage>
        <taxon>Eukaryota</taxon>
        <taxon>Metazoa</taxon>
        <taxon>Chordata</taxon>
        <taxon>Craniata</taxon>
        <taxon>Vertebrata</taxon>
        <taxon>Euteleostomi</taxon>
        <taxon>Actinopterygii</taxon>
        <taxon>Neopterygii</taxon>
        <taxon>Teleostei</taxon>
        <taxon>Protacanthopterygii</taxon>
        <taxon>Salmoniformes</taxon>
        <taxon>Salmonidae</taxon>
        <taxon>Salmoninae</taxon>
        <taxon>Oncorhynchus</taxon>
    </lineage>
</organism>